<dbReference type="Proteomes" id="UP000266841">
    <property type="component" value="Unassembled WGS sequence"/>
</dbReference>
<evidence type="ECO:0000313" key="2">
    <source>
        <dbReference type="EMBL" id="EJK45628.1"/>
    </source>
</evidence>
<sequence length="358" mass="37936">MTRRPASTPPNITMAPDAGLFGPAPAIEGLQAWLLGWAIGPSSNTPFPKAWGEAIHPSSDTYGCSGRLRFPLYSLSARPLAVLATKRVDIMSGIIPDIASWALGGGVGRGEEDNSQTNAREESSSQTQPAAISGEDMRAKRMARLAAMEAQNSAASGNGSAANMDVDDSSSKASKPSVKETAQPMEVDSPTPSKPASDSTVDAAVEPAAKKKKAPPVDAKKKLRRTKVVMLRRVLQVTFGTEATDRAPSCVHLTLDDDEMYNPQKTPGGIEKRHVAEILAARLSLPPSSRSLETVPHQPSGLIAYLGGCHKRAGEEAKELRQSKKKDTSTLEALGEILEEITLQASAASFWNCSPNAS</sequence>
<evidence type="ECO:0000313" key="3">
    <source>
        <dbReference type="Proteomes" id="UP000266841"/>
    </source>
</evidence>
<feature type="compositionally biased region" description="Polar residues" evidence="1">
    <location>
        <begin position="190"/>
        <end position="200"/>
    </location>
</feature>
<gene>
    <name evidence="2" type="ORF">THAOC_35751</name>
</gene>
<keyword evidence="3" id="KW-1185">Reference proteome</keyword>
<feature type="compositionally biased region" description="Low complexity" evidence="1">
    <location>
        <begin position="148"/>
        <end position="163"/>
    </location>
</feature>
<dbReference type="AlphaFoldDB" id="K0R0E9"/>
<organism evidence="2 3">
    <name type="scientific">Thalassiosira oceanica</name>
    <name type="common">Marine diatom</name>
    <dbReference type="NCBI Taxonomy" id="159749"/>
    <lineage>
        <taxon>Eukaryota</taxon>
        <taxon>Sar</taxon>
        <taxon>Stramenopiles</taxon>
        <taxon>Ochrophyta</taxon>
        <taxon>Bacillariophyta</taxon>
        <taxon>Coscinodiscophyceae</taxon>
        <taxon>Thalassiosirophycidae</taxon>
        <taxon>Thalassiosirales</taxon>
        <taxon>Thalassiosiraceae</taxon>
        <taxon>Thalassiosira</taxon>
    </lineage>
</organism>
<name>K0R0E9_THAOC</name>
<feature type="region of interest" description="Disordered" evidence="1">
    <location>
        <begin position="103"/>
        <end position="136"/>
    </location>
</feature>
<feature type="region of interest" description="Disordered" evidence="1">
    <location>
        <begin position="148"/>
        <end position="221"/>
    </location>
</feature>
<proteinExistence type="predicted"/>
<comment type="caution">
    <text evidence="2">The sequence shown here is derived from an EMBL/GenBank/DDBJ whole genome shotgun (WGS) entry which is preliminary data.</text>
</comment>
<protein>
    <submittedName>
        <fullName evidence="2">Uncharacterized protein</fullName>
    </submittedName>
</protein>
<dbReference type="EMBL" id="AGNL01048375">
    <property type="protein sequence ID" value="EJK45628.1"/>
    <property type="molecule type" value="Genomic_DNA"/>
</dbReference>
<accession>K0R0E9</accession>
<reference evidence="2 3" key="1">
    <citation type="journal article" date="2012" name="Genome Biol.">
        <title>Genome and low-iron response of an oceanic diatom adapted to chronic iron limitation.</title>
        <authorList>
            <person name="Lommer M."/>
            <person name="Specht M."/>
            <person name="Roy A.S."/>
            <person name="Kraemer L."/>
            <person name="Andreson R."/>
            <person name="Gutowska M.A."/>
            <person name="Wolf J."/>
            <person name="Bergner S.V."/>
            <person name="Schilhabel M.B."/>
            <person name="Klostermeier U.C."/>
            <person name="Beiko R.G."/>
            <person name="Rosenstiel P."/>
            <person name="Hippler M."/>
            <person name="Laroche J."/>
        </authorList>
    </citation>
    <scope>NUCLEOTIDE SEQUENCE [LARGE SCALE GENOMIC DNA]</scope>
    <source>
        <strain evidence="2 3">CCMP1005</strain>
    </source>
</reference>
<evidence type="ECO:0000256" key="1">
    <source>
        <dbReference type="SAM" id="MobiDB-lite"/>
    </source>
</evidence>